<organism evidence="1 2">
    <name type="scientific">Larinioides sclopetarius</name>
    <dbReference type="NCBI Taxonomy" id="280406"/>
    <lineage>
        <taxon>Eukaryota</taxon>
        <taxon>Metazoa</taxon>
        <taxon>Ecdysozoa</taxon>
        <taxon>Arthropoda</taxon>
        <taxon>Chelicerata</taxon>
        <taxon>Arachnida</taxon>
        <taxon>Araneae</taxon>
        <taxon>Araneomorphae</taxon>
        <taxon>Entelegynae</taxon>
        <taxon>Araneoidea</taxon>
        <taxon>Araneidae</taxon>
        <taxon>Larinioides</taxon>
    </lineage>
</organism>
<evidence type="ECO:0000313" key="2">
    <source>
        <dbReference type="Proteomes" id="UP001497382"/>
    </source>
</evidence>
<reference evidence="1 2" key="1">
    <citation type="submission" date="2024-04" db="EMBL/GenBank/DDBJ databases">
        <authorList>
            <person name="Rising A."/>
            <person name="Reimegard J."/>
            <person name="Sonavane S."/>
            <person name="Akerstrom W."/>
            <person name="Nylinder S."/>
            <person name="Hedman E."/>
            <person name="Kallberg Y."/>
        </authorList>
    </citation>
    <scope>NUCLEOTIDE SEQUENCE [LARGE SCALE GENOMIC DNA]</scope>
</reference>
<proteinExistence type="predicted"/>
<keyword evidence="2" id="KW-1185">Reference proteome</keyword>
<dbReference type="AlphaFoldDB" id="A0AAV2A077"/>
<comment type="caution">
    <text evidence="1">The sequence shown here is derived from an EMBL/GenBank/DDBJ whole genome shotgun (WGS) entry which is preliminary data.</text>
</comment>
<name>A0AAV2A077_9ARAC</name>
<protein>
    <recommendedName>
        <fullName evidence="3">Secreted protein</fullName>
    </recommendedName>
</protein>
<dbReference type="Proteomes" id="UP001497382">
    <property type="component" value="Unassembled WGS sequence"/>
</dbReference>
<sequence>MFLLGVTAGELPSKKISFKGFILILMQIFFCRSGRKEDGLRNFERRTDEQDDTRAGTPLFSKLPHCTASRTCNNPHTRRFFIGV</sequence>
<accession>A0AAV2A077</accession>
<evidence type="ECO:0008006" key="3">
    <source>
        <dbReference type="Google" id="ProtNLM"/>
    </source>
</evidence>
<evidence type="ECO:0000313" key="1">
    <source>
        <dbReference type="EMBL" id="CAL1276966.1"/>
    </source>
</evidence>
<gene>
    <name evidence="1" type="ORF">LARSCL_LOCUS8940</name>
</gene>
<dbReference type="EMBL" id="CAXIEN010000098">
    <property type="protein sequence ID" value="CAL1276966.1"/>
    <property type="molecule type" value="Genomic_DNA"/>
</dbReference>